<dbReference type="EnsemblPlants" id="AUR62026321-RA">
    <property type="protein sequence ID" value="AUR62026321-RA:cds"/>
    <property type="gene ID" value="AUR62026321"/>
</dbReference>
<dbReference type="Proteomes" id="UP000596660">
    <property type="component" value="Unplaced"/>
</dbReference>
<protein>
    <submittedName>
        <fullName evidence="2">Uncharacterized protein</fullName>
    </submittedName>
</protein>
<dbReference type="SUPFAM" id="SSF53756">
    <property type="entry name" value="UDP-Glycosyltransferase/glycogen phosphorylase"/>
    <property type="match status" value="1"/>
</dbReference>
<dbReference type="AlphaFoldDB" id="A0A803MB54"/>
<evidence type="ECO:0000256" key="1">
    <source>
        <dbReference type="ARBA" id="ARBA00009995"/>
    </source>
</evidence>
<organism evidence="2 3">
    <name type="scientific">Chenopodium quinoa</name>
    <name type="common">Quinoa</name>
    <dbReference type="NCBI Taxonomy" id="63459"/>
    <lineage>
        <taxon>Eukaryota</taxon>
        <taxon>Viridiplantae</taxon>
        <taxon>Streptophyta</taxon>
        <taxon>Embryophyta</taxon>
        <taxon>Tracheophyta</taxon>
        <taxon>Spermatophyta</taxon>
        <taxon>Magnoliopsida</taxon>
        <taxon>eudicotyledons</taxon>
        <taxon>Gunneridae</taxon>
        <taxon>Pentapetalae</taxon>
        <taxon>Caryophyllales</taxon>
        <taxon>Chenopodiaceae</taxon>
        <taxon>Chenopodioideae</taxon>
        <taxon>Atripliceae</taxon>
        <taxon>Chenopodium</taxon>
    </lineage>
</organism>
<dbReference type="PANTHER" id="PTHR48049:SF91">
    <property type="entry name" value="UDP-GLYCOSYLTRANSFERASE 79B7-RELATED"/>
    <property type="match status" value="1"/>
</dbReference>
<reference evidence="2" key="1">
    <citation type="journal article" date="2017" name="Nature">
        <title>The genome of Chenopodium quinoa.</title>
        <authorList>
            <person name="Jarvis D.E."/>
            <person name="Ho Y.S."/>
            <person name="Lightfoot D.J."/>
            <person name="Schmoeckel S.M."/>
            <person name="Li B."/>
            <person name="Borm T.J.A."/>
            <person name="Ohyanagi H."/>
            <person name="Mineta K."/>
            <person name="Michell C.T."/>
            <person name="Saber N."/>
            <person name="Kharbatia N.M."/>
            <person name="Rupper R.R."/>
            <person name="Sharp A.R."/>
            <person name="Dally N."/>
            <person name="Boughton B.A."/>
            <person name="Woo Y.H."/>
            <person name="Gao G."/>
            <person name="Schijlen E.G.W.M."/>
            <person name="Guo X."/>
            <person name="Momin A.A."/>
            <person name="Negrao S."/>
            <person name="Al-Babili S."/>
            <person name="Gehring C."/>
            <person name="Roessner U."/>
            <person name="Jung C."/>
            <person name="Murphy K."/>
            <person name="Arold S.T."/>
            <person name="Gojobori T."/>
            <person name="van der Linden C.G."/>
            <person name="van Loo E.N."/>
            <person name="Jellen E.N."/>
            <person name="Maughan P.J."/>
            <person name="Tester M."/>
        </authorList>
    </citation>
    <scope>NUCLEOTIDE SEQUENCE [LARGE SCALE GENOMIC DNA]</scope>
    <source>
        <strain evidence="2">cv. PI 614886</strain>
    </source>
</reference>
<evidence type="ECO:0000313" key="3">
    <source>
        <dbReference type="Proteomes" id="UP000596660"/>
    </source>
</evidence>
<sequence>MGEIEIKKLDLKVLMYPWFAMGHATPFVHLANILAEKGHSVTLLLPNKAKLLLQSSNLYPSLVTIQTIDVPHVDPLPPGTQTLSDIPFNLQTHLATALDRFRPEFESILDKLQPNLVIYDFAYWVPEAVAVSGIKAKCLTYCVTYASILSLDMVPSWDPPKDKTVVEENACVACNTSPDDPSTTVTPSVPKKHRSFLDDPYGEGVTFHQRITTALKCSDAIAIKTCREIEGKYCDILSSLYNNKPVLTVLDLPEPKEVNLDTRWAEWLDRFAPGSVVFCAFGSQIMLTVAQFQEILLGIEMTKLPFLVAFKPP</sequence>
<dbReference type="InterPro" id="IPR050481">
    <property type="entry name" value="UDP-glycosyltransf_plant"/>
</dbReference>
<evidence type="ECO:0000313" key="2">
    <source>
        <dbReference type="EnsemblPlants" id="AUR62026321-RA:cds"/>
    </source>
</evidence>
<accession>A0A803MB54</accession>
<dbReference type="OMA" id="ERAIHSK"/>
<dbReference type="Gene3D" id="3.40.50.2000">
    <property type="entry name" value="Glycogen Phosphorylase B"/>
    <property type="match status" value="2"/>
</dbReference>
<name>A0A803MB54_CHEQI</name>
<reference evidence="2" key="2">
    <citation type="submission" date="2021-03" db="UniProtKB">
        <authorList>
            <consortium name="EnsemblPlants"/>
        </authorList>
    </citation>
    <scope>IDENTIFICATION</scope>
</reference>
<proteinExistence type="inferred from homology"/>
<dbReference type="GO" id="GO:0035251">
    <property type="term" value="F:UDP-glucosyltransferase activity"/>
    <property type="evidence" value="ECO:0007669"/>
    <property type="project" value="InterPro"/>
</dbReference>
<comment type="similarity">
    <text evidence="1">Belongs to the UDP-glycosyltransferase family.</text>
</comment>
<dbReference type="Gramene" id="AUR62026321-RA">
    <property type="protein sequence ID" value="AUR62026321-RA:cds"/>
    <property type="gene ID" value="AUR62026321"/>
</dbReference>
<keyword evidence="3" id="KW-1185">Reference proteome</keyword>
<dbReference type="PANTHER" id="PTHR48049">
    <property type="entry name" value="GLYCOSYLTRANSFERASE"/>
    <property type="match status" value="1"/>
</dbReference>